<sequence length="159" mass="17649">MKPDKHKDPTIARRQYWMGVLARAGAPALEDALNGLDSRPAYTLLRAPETGMAMIRARADGAGRRFNLGEMTITRCSLRLEGDAPVVGHGYVAGRNRRHAELAALFDALFQADPDAELHDRIIPPLQARREEALKRQAVKTAATRVNFFTMARGQDKED</sequence>
<dbReference type="Pfam" id="PF06754">
    <property type="entry name" value="PhnG"/>
    <property type="match status" value="1"/>
</dbReference>
<proteinExistence type="predicted"/>
<keyword evidence="2" id="KW-1185">Reference proteome</keyword>
<dbReference type="RefSeq" id="WP_158946427.1">
    <property type="nucleotide sequence ID" value="NZ_CP046400.1"/>
</dbReference>
<organism evidence="1 2">
    <name type="scientific">Pseudodesulfovibrio cashew</name>
    <dbReference type="NCBI Taxonomy" id="2678688"/>
    <lineage>
        <taxon>Bacteria</taxon>
        <taxon>Pseudomonadati</taxon>
        <taxon>Thermodesulfobacteriota</taxon>
        <taxon>Desulfovibrionia</taxon>
        <taxon>Desulfovibrionales</taxon>
        <taxon>Desulfovibrionaceae</taxon>
    </lineage>
</organism>
<name>A0A6I6JFK3_9BACT</name>
<accession>A0A6I6JFK3</accession>
<keyword evidence="1" id="KW-0456">Lyase</keyword>
<dbReference type="GO" id="GO:0015716">
    <property type="term" value="P:organic phosphonate transport"/>
    <property type="evidence" value="ECO:0007669"/>
    <property type="project" value="InterPro"/>
</dbReference>
<dbReference type="EMBL" id="CP046400">
    <property type="protein sequence ID" value="QGY39202.1"/>
    <property type="molecule type" value="Genomic_DNA"/>
</dbReference>
<dbReference type="Proteomes" id="UP000428328">
    <property type="component" value="Chromosome"/>
</dbReference>
<dbReference type="KEGG" id="psel:GM415_03375"/>
<protein>
    <submittedName>
        <fullName evidence="1">Phosphonate C-P lyase system protein PhnG</fullName>
    </submittedName>
</protein>
<dbReference type="GO" id="GO:0016829">
    <property type="term" value="F:lyase activity"/>
    <property type="evidence" value="ECO:0007669"/>
    <property type="project" value="UniProtKB-KW"/>
</dbReference>
<evidence type="ECO:0000313" key="1">
    <source>
        <dbReference type="EMBL" id="QGY39202.1"/>
    </source>
</evidence>
<dbReference type="InterPro" id="IPR009609">
    <property type="entry name" value="Phosphonate_metab_PhnG"/>
</dbReference>
<evidence type="ECO:0000313" key="2">
    <source>
        <dbReference type="Proteomes" id="UP000428328"/>
    </source>
</evidence>
<dbReference type="AlphaFoldDB" id="A0A6I6JFK3"/>
<reference evidence="1 2" key="1">
    <citation type="submission" date="2019-11" db="EMBL/GenBank/DDBJ databases">
        <authorList>
            <person name="Zheng R.K."/>
            <person name="Sun C.M."/>
        </authorList>
    </citation>
    <scope>NUCLEOTIDE SEQUENCE [LARGE SCALE GENOMIC DNA]</scope>
    <source>
        <strain evidence="1 2">SRB007</strain>
    </source>
</reference>
<dbReference type="GO" id="GO:0019634">
    <property type="term" value="P:organic phosphonate metabolic process"/>
    <property type="evidence" value="ECO:0007669"/>
    <property type="project" value="InterPro"/>
</dbReference>
<gene>
    <name evidence="1" type="primary">phnG</name>
    <name evidence="1" type="ORF">GM415_03375</name>
</gene>
<dbReference type="NCBIfam" id="TIGR03293">
    <property type="entry name" value="PhnG_redo"/>
    <property type="match status" value="1"/>
</dbReference>